<accession>A0A0R3SF77</accession>
<dbReference type="Proteomes" id="UP000274504">
    <property type="component" value="Unassembled WGS sequence"/>
</dbReference>
<evidence type="ECO:0000313" key="2">
    <source>
        <dbReference type="EMBL" id="VUZ56383.1"/>
    </source>
</evidence>
<reference evidence="5" key="1">
    <citation type="submission" date="2017-02" db="UniProtKB">
        <authorList>
            <consortium name="WormBaseParasite"/>
        </authorList>
    </citation>
    <scope>IDENTIFICATION</scope>
</reference>
<reference evidence="2 4" key="3">
    <citation type="submission" date="2019-07" db="EMBL/GenBank/DDBJ databases">
        <authorList>
            <person name="Jastrzebski P J."/>
            <person name="Paukszto L."/>
            <person name="Jastrzebski P J."/>
        </authorList>
    </citation>
    <scope>NUCLEOTIDE SEQUENCE [LARGE SCALE GENOMIC DNA]</scope>
    <source>
        <strain evidence="2 4">WMS-il1</strain>
    </source>
</reference>
<proteinExistence type="predicted"/>
<dbReference type="WBParaSite" id="HDID_0000347201-mRNA-1">
    <property type="protein sequence ID" value="HDID_0000347201-mRNA-1"/>
    <property type="gene ID" value="HDID_0000347201"/>
</dbReference>
<name>A0A0R3SF77_HYMDI</name>
<evidence type="ECO:0000313" key="5">
    <source>
        <dbReference type="WBParaSite" id="HDID_0000347201-mRNA-1"/>
    </source>
</evidence>
<gene>
    <name evidence="1" type="ORF">HDID_LOCUS3470</name>
    <name evidence="2" type="ORF">WMSIL1_LOCUS13991</name>
</gene>
<organism evidence="5">
    <name type="scientific">Hymenolepis diminuta</name>
    <name type="common">Rat tapeworm</name>
    <dbReference type="NCBI Taxonomy" id="6216"/>
    <lineage>
        <taxon>Eukaryota</taxon>
        <taxon>Metazoa</taxon>
        <taxon>Spiralia</taxon>
        <taxon>Lophotrochozoa</taxon>
        <taxon>Platyhelminthes</taxon>
        <taxon>Cestoda</taxon>
        <taxon>Eucestoda</taxon>
        <taxon>Cyclophyllidea</taxon>
        <taxon>Hymenolepididae</taxon>
        <taxon>Hymenolepis</taxon>
    </lineage>
</organism>
<evidence type="ECO:0000313" key="3">
    <source>
        <dbReference type="Proteomes" id="UP000274504"/>
    </source>
</evidence>
<dbReference type="OrthoDB" id="6269386at2759"/>
<dbReference type="AlphaFoldDB" id="A0A0R3SF77"/>
<sequence>MSEANHHTVSGLPHKEFNPMYDTGLYISLKNIDESKWMRTLHPEAGVPLFLFTAMEALKDCIMEREDDTAKSYINLIVNTNIRCPTPPNPECRICQLVNYLLKKCENLDEAKEILMKEDTIIIFEVNRELWTRIHPKPLYVTKSFLKYAESIDYPMALLEEEFRYPLSLHRTYQYELLRKRFYLHEWRNGLSYLTYFALKNKRENYAKAAGYILANMMILTMHQLSEFFKDDLSVEEPHYILEKMRLYPRSHDILLKVSKVVGMAICELELEGISDYQPISAYDIRESDWYKSKVTNCISTMMCLNNYLAFKPEWPIRFSFYHIPDCETQPELCFCRFPNFLQRAHNFLETRYQKINYMR</sequence>
<reference evidence="1 3" key="2">
    <citation type="submission" date="2018-11" db="EMBL/GenBank/DDBJ databases">
        <authorList>
            <consortium name="Pathogen Informatics"/>
        </authorList>
    </citation>
    <scope>NUCLEOTIDE SEQUENCE [LARGE SCALE GENOMIC DNA]</scope>
</reference>
<protein>
    <submittedName>
        <fullName evidence="5">ORF12</fullName>
    </submittedName>
</protein>
<evidence type="ECO:0000313" key="1">
    <source>
        <dbReference type="EMBL" id="VDL33617.1"/>
    </source>
</evidence>
<keyword evidence="4" id="KW-1185">Reference proteome</keyword>
<dbReference type="Proteomes" id="UP000321570">
    <property type="component" value="Unassembled WGS sequence"/>
</dbReference>
<dbReference type="EMBL" id="CABIJS010000702">
    <property type="protein sequence ID" value="VUZ56383.1"/>
    <property type="molecule type" value="Genomic_DNA"/>
</dbReference>
<dbReference type="EMBL" id="UYSG01001062">
    <property type="protein sequence ID" value="VDL33617.1"/>
    <property type="molecule type" value="Genomic_DNA"/>
</dbReference>
<evidence type="ECO:0000313" key="4">
    <source>
        <dbReference type="Proteomes" id="UP000321570"/>
    </source>
</evidence>